<gene>
    <name evidence="2" type="ORF">NCTC10122_00193</name>
    <name evidence="3" type="ORF">NCTC10122_00338</name>
</gene>
<evidence type="ECO:0000256" key="1">
    <source>
        <dbReference type="SAM" id="Phobius"/>
    </source>
</evidence>
<keyword evidence="1" id="KW-0472">Membrane</keyword>
<dbReference type="EMBL" id="LR214970">
    <property type="protein sequence ID" value="VEU60738.1"/>
    <property type="molecule type" value="Genomic_DNA"/>
</dbReference>
<dbReference type="Pfam" id="PF18895">
    <property type="entry name" value="T4SS_pilin"/>
    <property type="match status" value="1"/>
</dbReference>
<keyword evidence="1" id="KW-0812">Transmembrane</keyword>
<dbReference type="InterPro" id="IPR043993">
    <property type="entry name" value="T4SS_pilin"/>
</dbReference>
<reference evidence="3 4" key="1">
    <citation type="submission" date="2019-01" db="EMBL/GenBank/DDBJ databases">
        <authorList>
            <consortium name="Pathogen Informatics"/>
        </authorList>
    </citation>
    <scope>NUCLEOTIDE SEQUENCE [LARGE SCALE GENOMIC DNA]</scope>
    <source>
        <strain evidence="3 4">NCTC10122</strain>
    </source>
</reference>
<feature type="transmembrane region" description="Helical" evidence="1">
    <location>
        <begin position="32"/>
        <end position="57"/>
    </location>
</feature>
<name>A0A449A900_9BACT</name>
<proteinExistence type="predicted"/>
<organism evidence="3 4">
    <name type="scientific">Mycoplasmopsis bovigenitalium</name>
    <dbReference type="NCBI Taxonomy" id="2112"/>
    <lineage>
        <taxon>Bacteria</taxon>
        <taxon>Bacillati</taxon>
        <taxon>Mycoplasmatota</taxon>
        <taxon>Mycoplasmoidales</taxon>
        <taxon>Metamycoplasmataceae</taxon>
        <taxon>Mycoplasmopsis</taxon>
    </lineage>
</organism>
<dbReference type="AlphaFoldDB" id="A0A449A900"/>
<protein>
    <submittedName>
        <fullName evidence="3">Uncharacterized protein</fullName>
    </submittedName>
</protein>
<dbReference type="Proteomes" id="UP000290942">
    <property type="component" value="Chromosome"/>
</dbReference>
<dbReference type="EMBL" id="LR214970">
    <property type="protein sequence ID" value="VEU60597.1"/>
    <property type="molecule type" value="Genomic_DNA"/>
</dbReference>
<keyword evidence="1" id="KW-1133">Transmembrane helix</keyword>
<evidence type="ECO:0000313" key="2">
    <source>
        <dbReference type="EMBL" id="VEU60597.1"/>
    </source>
</evidence>
<evidence type="ECO:0000313" key="3">
    <source>
        <dbReference type="EMBL" id="VEU60738.1"/>
    </source>
</evidence>
<evidence type="ECO:0000313" key="4">
    <source>
        <dbReference type="Proteomes" id="UP000290942"/>
    </source>
</evidence>
<sequence length="108" mass="12045">MNKFANFMLDTNAGAENIKSNLESIANTVQQYINIILGAFAGILTIVIIIITAISFFKAGKTDNEEVRQTQIKRIKWVGIFLIAVIILWALSPLLMTMIRNFAEIKAS</sequence>
<dbReference type="RefSeq" id="WP_051043988.1">
    <property type="nucleotide sequence ID" value="NZ_LR214970.1"/>
</dbReference>
<feature type="transmembrane region" description="Helical" evidence="1">
    <location>
        <begin position="77"/>
        <end position="99"/>
    </location>
</feature>
<dbReference type="NCBIfam" id="NF045849">
    <property type="entry name" value="ICE_MMCAP2_0565"/>
    <property type="match status" value="1"/>
</dbReference>
<accession>A0A449A900</accession>